<feature type="signal peptide" evidence="1">
    <location>
        <begin position="1"/>
        <end position="26"/>
    </location>
</feature>
<dbReference type="PANTHER" id="PTHR40590">
    <property type="entry name" value="CYTOPLASMIC PROTEIN-RELATED"/>
    <property type="match status" value="1"/>
</dbReference>
<name>A0A0S1AYU7_9GAMM</name>
<dbReference type="CDD" id="cd14789">
    <property type="entry name" value="Tiki"/>
    <property type="match status" value="1"/>
</dbReference>
<dbReference type="EMBL" id="CP012900">
    <property type="protein sequence ID" value="ALJ27960.1"/>
    <property type="molecule type" value="Genomic_DNA"/>
</dbReference>
<feature type="chain" id="PRO_5006588592" evidence="1">
    <location>
        <begin position="27"/>
        <end position="332"/>
    </location>
</feature>
<sequence precursor="true">MKWMIRAAALLLGSVMLLGTPAPLLARQVPAAATPAKAPPVPLLWKASGPKGAELYLLGSFHLLRADDYPLSADVDAAFDASGQLLFELAPEEMNSPALATQMAQAALRRDGRLLKDELDADTWRRLQDYAAANGLPIDRLAGLKPWFVGLTISLGQMARQGLDAQAGLDRHLMARAATAGKPAQGLESAAAQIAMLDGMSGDEQRQLLREALEQVDKGDEQSRRLHDAWRRGDDVTLWRDMAAQMKRDYPALYRRINTERNDAWLLPLQERLQAGQGTTLVVVGALHLLGSDGVVEKLRARGYRVERICSACTSPARRAPAATAPAARSRN</sequence>
<dbReference type="PANTHER" id="PTHR40590:SF1">
    <property type="entry name" value="CYTOPLASMIC PROTEIN"/>
    <property type="match status" value="1"/>
</dbReference>
<dbReference type="Proteomes" id="UP000061010">
    <property type="component" value="Chromosome"/>
</dbReference>
<dbReference type="AlphaFoldDB" id="A0A0S1AYU7"/>
<dbReference type="PATRIC" id="fig|128780.6.peg.1574"/>
<dbReference type="Pfam" id="PF01963">
    <property type="entry name" value="TraB_PrgY_gumN"/>
    <property type="match status" value="1"/>
</dbReference>
<evidence type="ECO:0000313" key="2">
    <source>
        <dbReference type="EMBL" id="ALJ27960.1"/>
    </source>
</evidence>
<keyword evidence="1" id="KW-0732">Signal</keyword>
<dbReference type="InterPro" id="IPR002816">
    <property type="entry name" value="TraB/PrgY/GumN_fam"/>
</dbReference>
<evidence type="ECO:0000256" key="1">
    <source>
        <dbReference type="SAM" id="SignalP"/>
    </source>
</evidence>
<organism evidence="2 3">
    <name type="scientific">Stenotrophomonas acidaminiphila</name>
    <dbReference type="NCBI Taxonomy" id="128780"/>
    <lineage>
        <taxon>Bacteria</taxon>
        <taxon>Pseudomonadati</taxon>
        <taxon>Pseudomonadota</taxon>
        <taxon>Gammaproteobacteria</taxon>
        <taxon>Lysobacterales</taxon>
        <taxon>Lysobacteraceae</taxon>
        <taxon>Stenotrophomonas</taxon>
    </lineage>
</organism>
<dbReference type="OrthoDB" id="357294at2"/>
<dbReference type="InterPro" id="IPR047111">
    <property type="entry name" value="YbaP-like"/>
</dbReference>
<reference evidence="2 3" key="1">
    <citation type="journal article" date="2015" name="Genome Announc.">
        <title>Complete Genome Sequencing of Stenotrophomonas acidaminiphila ZAC14D2_NAIMI4_2, a Multidrug-Resistant Strain Isolated from Sediments of a Polluted River in Mexico, Uncovers New Antibiotic Resistance Genes and a Novel Class-II Lasso Peptide Biosynthesis Gene Cluster.</title>
        <authorList>
            <person name="Vinuesa P."/>
            <person name="Ochoa-Sanchez L.E."/>
        </authorList>
    </citation>
    <scope>NUCLEOTIDE SEQUENCE [LARGE SCALE GENOMIC DNA]</scope>
    <source>
        <strain evidence="2 3">ZAC14D2_NAIMI4_2</strain>
    </source>
</reference>
<gene>
    <name evidence="2" type="ORF">AOT14_15690</name>
</gene>
<proteinExistence type="predicted"/>
<keyword evidence="3" id="KW-1185">Reference proteome</keyword>
<accession>A0A0S1AYU7</accession>
<dbReference type="RefSeq" id="WP_082393948.1">
    <property type="nucleotide sequence ID" value="NZ_CP125110.1"/>
</dbReference>
<evidence type="ECO:0000313" key="3">
    <source>
        <dbReference type="Proteomes" id="UP000061010"/>
    </source>
</evidence>
<protein>
    <submittedName>
        <fullName evidence="2">Exported GumN protein</fullName>
    </submittedName>
</protein>
<dbReference type="KEGG" id="sacz:AOT14_15690"/>